<accession>A0A974XEA6</accession>
<keyword evidence="4" id="KW-1185">Reference proteome</keyword>
<dbReference type="Proteomes" id="UP000663499">
    <property type="component" value="Chromosome"/>
</dbReference>
<sequence>MKMDWNSVDEELKRRGKIFQIISKIVFTKWGFPLLNKLSSKRPAVKNNSTMLVEQQWIQRKDGEKIRICIYRPAKEEKNMPGLLWLHGGGYILGSPEQGAAMAMRFMERCPCVVVAPEYRLSLNAPYPAALEDAYDSLLWMKKNAHLLGIRDDQLMVGGDSAGGGLTAALSLYARDRGEVSIAFQMPLYPMLDDRRITESSGFEDTPVWNAKANKICWEVYLKNYQVASDIPCYAAPSRATDFSGLPPTATFVGELEPFRDETIQYVESLRSAGVSVDFALYKGCYHAFEQMCPKAAVSKTAISRLLDSYEDAVAHYTAKQKPDPQNGVEER</sequence>
<dbReference type="RefSeq" id="WP_207299590.1">
    <property type="nucleotide sequence ID" value="NZ_CP071444.1"/>
</dbReference>
<dbReference type="EMBL" id="CP071444">
    <property type="protein sequence ID" value="QSX08248.1"/>
    <property type="molecule type" value="Genomic_DNA"/>
</dbReference>
<proteinExistence type="predicted"/>
<dbReference type="InterPro" id="IPR029058">
    <property type="entry name" value="AB_hydrolase_fold"/>
</dbReference>
<evidence type="ECO:0000313" key="4">
    <source>
        <dbReference type="Proteomes" id="UP000663499"/>
    </source>
</evidence>
<dbReference type="InterPro" id="IPR050300">
    <property type="entry name" value="GDXG_lipolytic_enzyme"/>
</dbReference>
<organism evidence="3 4">
    <name type="scientific">Alkalibacter rhizosphaerae</name>
    <dbReference type="NCBI Taxonomy" id="2815577"/>
    <lineage>
        <taxon>Bacteria</taxon>
        <taxon>Bacillati</taxon>
        <taxon>Bacillota</taxon>
        <taxon>Clostridia</taxon>
        <taxon>Eubacteriales</taxon>
        <taxon>Eubacteriaceae</taxon>
        <taxon>Alkalibacter</taxon>
    </lineage>
</organism>
<dbReference type="PANTHER" id="PTHR48081:SF8">
    <property type="entry name" value="ALPHA_BETA HYDROLASE FOLD-3 DOMAIN-CONTAINING PROTEIN-RELATED"/>
    <property type="match status" value="1"/>
</dbReference>
<reference evidence="3" key="1">
    <citation type="submission" date="2021-03" db="EMBL/GenBank/DDBJ databases">
        <title>Alkalibacter marinus sp. nov., isolated from tidal flat sediment.</title>
        <authorList>
            <person name="Namirimu T."/>
            <person name="Yang J.-A."/>
            <person name="Yang S.-H."/>
            <person name="Kim Y.-J."/>
            <person name="Kwon K.K."/>
        </authorList>
    </citation>
    <scope>NUCLEOTIDE SEQUENCE</scope>
    <source>
        <strain evidence="3">ES005</strain>
    </source>
</reference>
<dbReference type="AlphaFoldDB" id="A0A974XEA6"/>
<evidence type="ECO:0000313" key="3">
    <source>
        <dbReference type="EMBL" id="QSX08248.1"/>
    </source>
</evidence>
<dbReference type="KEGG" id="alka:J0B03_10695"/>
<name>A0A974XEA6_9FIRM</name>
<dbReference type="GO" id="GO:0016787">
    <property type="term" value="F:hydrolase activity"/>
    <property type="evidence" value="ECO:0007669"/>
    <property type="project" value="UniProtKB-KW"/>
</dbReference>
<keyword evidence="1 3" id="KW-0378">Hydrolase</keyword>
<dbReference type="Pfam" id="PF07859">
    <property type="entry name" value="Abhydrolase_3"/>
    <property type="match status" value="1"/>
</dbReference>
<dbReference type="InterPro" id="IPR013094">
    <property type="entry name" value="AB_hydrolase_3"/>
</dbReference>
<gene>
    <name evidence="3" type="ORF">J0B03_10695</name>
</gene>
<feature type="domain" description="Alpha/beta hydrolase fold-3" evidence="2">
    <location>
        <begin position="83"/>
        <end position="290"/>
    </location>
</feature>
<evidence type="ECO:0000259" key="2">
    <source>
        <dbReference type="Pfam" id="PF07859"/>
    </source>
</evidence>
<evidence type="ECO:0000256" key="1">
    <source>
        <dbReference type="ARBA" id="ARBA00022801"/>
    </source>
</evidence>
<dbReference type="SUPFAM" id="SSF53474">
    <property type="entry name" value="alpha/beta-Hydrolases"/>
    <property type="match status" value="1"/>
</dbReference>
<protein>
    <submittedName>
        <fullName evidence="3">Alpha/beta hydrolase fold domain-containing protein</fullName>
    </submittedName>
</protein>
<dbReference type="PANTHER" id="PTHR48081">
    <property type="entry name" value="AB HYDROLASE SUPERFAMILY PROTEIN C4A8.06C"/>
    <property type="match status" value="1"/>
</dbReference>
<dbReference type="Gene3D" id="3.40.50.1820">
    <property type="entry name" value="alpha/beta hydrolase"/>
    <property type="match status" value="1"/>
</dbReference>